<evidence type="ECO:0000256" key="1">
    <source>
        <dbReference type="SAM" id="MobiDB-lite"/>
    </source>
</evidence>
<name>A0AA88ASE4_FICCA</name>
<reference evidence="2" key="1">
    <citation type="submission" date="2023-07" db="EMBL/GenBank/DDBJ databases">
        <title>draft genome sequence of fig (Ficus carica).</title>
        <authorList>
            <person name="Takahashi T."/>
            <person name="Nishimura K."/>
        </authorList>
    </citation>
    <scope>NUCLEOTIDE SEQUENCE</scope>
</reference>
<protein>
    <submittedName>
        <fullName evidence="2">Uncharacterized protein</fullName>
    </submittedName>
</protein>
<dbReference type="Proteomes" id="UP001187192">
    <property type="component" value="Unassembled WGS sequence"/>
</dbReference>
<gene>
    <name evidence="2" type="ORF">TIFTF001_015470</name>
</gene>
<organism evidence="2 3">
    <name type="scientific">Ficus carica</name>
    <name type="common">Common fig</name>
    <dbReference type="NCBI Taxonomy" id="3494"/>
    <lineage>
        <taxon>Eukaryota</taxon>
        <taxon>Viridiplantae</taxon>
        <taxon>Streptophyta</taxon>
        <taxon>Embryophyta</taxon>
        <taxon>Tracheophyta</taxon>
        <taxon>Spermatophyta</taxon>
        <taxon>Magnoliopsida</taxon>
        <taxon>eudicotyledons</taxon>
        <taxon>Gunneridae</taxon>
        <taxon>Pentapetalae</taxon>
        <taxon>rosids</taxon>
        <taxon>fabids</taxon>
        <taxon>Rosales</taxon>
        <taxon>Moraceae</taxon>
        <taxon>Ficeae</taxon>
        <taxon>Ficus</taxon>
    </lineage>
</organism>
<accession>A0AA88ASE4</accession>
<sequence>MSLVRILVSYGGEWVEAPEVGIFKFTGSKGKGMSVTKSITYQELLNKLYHLLMVDRNEFSISMKVLYSSSLPVPPAEIICDDDVSFFIGENSNVSLRTPLCVTLVRRSSHIQQNGHEGGSSLANFNAMPGTQEQTHKPFVPIAGVEENTPDFCVDNERDVGDADADDDVWTPSAELAPGDVSVETQLGTGNPQSTHNAADVDPITPVGPATAPTEKTSANEDRSPRNKCGRCGMLGHNRQTCAIPREQHPNGSSGGTGECT</sequence>
<feature type="region of interest" description="Disordered" evidence="1">
    <location>
        <begin position="150"/>
        <end position="232"/>
    </location>
</feature>
<comment type="caution">
    <text evidence="2">The sequence shown here is derived from an EMBL/GenBank/DDBJ whole genome shotgun (WGS) entry which is preliminary data.</text>
</comment>
<feature type="compositionally biased region" description="Polar residues" evidence="1">
    <location>
        <begin position="183"/>
        <end position="197"/>
    </location>
</feature>
<evidence type="ECO:0000313" key="3">
    <source>
        <dbReference type="Proteomes" id="UP001187192"/>
    </source>
</evidence>
<dbReference type="EMBL" id="BTGU01000022">
    <property type="protein sequence ID" value="GMN46281.1"/>
    <property type="molecule type" value="Genomic_DNA"/>
</dbReference>
<proteinExistence type="predicted"/>
<evidence type="ECO:0000313" key="2">
    <source>
        <dbReference type="EMBL" id="GMN46281.1"/>
    </source>
</evidence>
<keyword evidence="3" id="KW-1185">Reference proteome</keyword>
<dbReference type="AlphaFoldDB" id="A0AA88ASE4"/>